<keyword evidence="1" id="KW-0472">Membrane</keyword>
<keyword evidence="1" id="KW-1133">Transmembrane helix</keyword>
<protein>
    <submittedName>
        <fullName evidence="2">DUF1269 domain-containing protein</fullName>
    </submittedName>
</protein>
<dbReference type="InterPro" id="IPR009200">
    <property type="entry name" value="DUF1269_membrane"/>
</dbReference>
<organism evidence="2 3">
    <name type="scientific">Cellulomonas triticagri</name>
    <dbReference type="NCBI Taxonomy" id="2483352"/>
    <lineage>
        <taxon>Bacteria</taxon>
        <taxon>Bacillati</taxon>
        <taxon>Actinomycetota</taxon>
        <taxon>Actinomycetes</taxon>
        <taxon>Micrococcales</taxon>
        <taxon>Cellulomonadaceae</taxon>
        <taxon>Cellulomonas</taxon>
    </lineage>
</organism>
<evidence type="ECO:0000313" key="2">
    <source>
        <dbReference type="EMBL" id="RMI09456.1"/>
    </source>
</evidence>
<name>A0A3M2JB70_9CELL</name>
<dbReference type="OrthoDB" id="5244321at2"/>
<keyword evidence="3" id="KW-1185">Reference proteome</keyword>
<evidence type="ECO:0000313" key="3">
    <source>
        <dbReference type="Proteomes" id="UP000269289"/>
    </source>
</evidence>
<keyword evidence="1" id="KW-0812">Transmembrane</keyword>
<dbReference type="Proteomes" id="UP000269289">
    <property type="component" value="Unassembled WGS sequence"/>
</dbReference>
<feature type="transmembrane region" description="Helical" evidence="1">
    <location>
        <begin position="65"/>
        <end position="91"/>
    </location>
</feature>
<accession>A0A3M2JB70</accession>
<reference evidence="2 3" key="1">
    <citation type="submission" date="2018-10" db="EMBL/GenBank/DDBJ databases">
        <title>Isolation, diversity and antifungal activity of actinobacteria from wheat.</title>
        <authorList>
            <person name="Han C."/>
        </authorList>
    </citation>
    <scope>NUCLEOTIDE SEQUENCE [LARGE SCALE GENOMIC DNA]</scope>
    <source>
        <strain evidence="2 3">NEAU-YY56</strain>
    </source>
</reference>
<sequence length="160" mass="16812">MTAFTVWRFDTPDGAAAAARVLRDAAGDGLVTVLDHAVVSWPPGADRPTAHHTHEDEKRGAGWGALWGLLLGTLFFVPLLGAAAGAATGLISKHLQGVGISPDDIERVRDGLGPGTSALFAVTEDADLDRLGERFHGSHRTLVASNLTDAERSVLHETFG</sequence>
<proteinExistence type="predicted"/>
<dbReference type="AlphaFoldDB" id="A0A3M2JB70"/>
<dbReference type="RefSeq" id="WP_122149308.1">
    <property type="nucleotide sequence ID" value="NZ_RFFI01000048.1"/>
</dbReference>
<comment type="caution">
    <text evidence="2">The sequence shown here is derived from an EMBL/GenBank/DDBJ whole genome shotgun (WGS) entry which is preliminary data.</text>
</comment>
<evidence type="ECO:0000256" key="1">
    <source>
        <dbReference type="SAM" id="Phobius"/>
    </source>
</evidence>
<dbReference type="Pfam" id="PF06897">
    <property type="entry name" value="DUF1269"/>
    <property type="match status" value="1"/>
</dbReference>
<dbReference type="EMBL" id="RFFI01000048">
    <property type="protein sequence ID" value="RMI09456.1"/>
    <property type="molecule type" value="Genomic_DNA"/>
</dbReference>
<gene>
    <name evidence="2" type="ORF">EBM89_10095</name>
</gene>